<name>A0A6G0R720_9STRA</name>
<feature type="region of interest" description="Disordered" evidence="1">
    <location>
        <begin position="31"/>
        <end position="63"/>
    </location>
</feature>
<gene>
    <name evidence="2" type="ORF">PF008_g18238</name>
</gene>
<organism evidence="2 3">
    <name type="scientific">Phytophthora fragariae</name>
    <dbReference type="NCBI Taxonomy" id="53985"/>
    <lineage>
        <taxon>Eukaryota</taxon>
        <taxon>Sar</taxon>
        <taxon>Stramenopiles</taxon>
        <taxon>Oomycota</taxon>
        <taxon>Peronosporomycetes</taxon>
        <taxon>Peronosporales</taxon>
        <taxon>Peronosporaceae</taxon>
        <taxon>Phytophthora</taxon>
    </lineage>
</organism>
<dbReference type="Proteomes" id="UP000486351">
    <property type="component" value="Unassembled WGS sequence"/>
</dbReference>
<reference evidence="2 3" key="1">
    <citation type="submission" date="2018-09" db="EMBL/GenBank/DDBJ databases">
        <title>Genomic investigation of the strawberry pathogen Phytophthora fragariae indicates pathogenicity is determined by transcriptional variation in three key races.</title>
        <authorList>
            <person name="Adams T.M."/>
            <person name="Armitage A.D."/>
            <person name="Sobczyk M.K."/>
            <person name="Bates H.J."/>
            <person name="Dunwell J.M."/>
            <person name="Nellist C.F."/>
            <person name="Harrison R.J."/>
        </authorList>
    </citation>
    <scope>NUCLEOTIDE SEQUENCE [LARGE SCALE GENOMIC DNA]</scope>
    <source>
        <strain evidence="2 3">NOV-77</strain>
    </source>
</reference>
<evidence type="ECO:0000256" key="1">
    <source>
        <dbReference type="SAM" id="MobiDB-lite"/>
    </source>
</evidence>
<feature type="compositionally biased region" description="Low complexity" evidence="1">
    <location>
        <begin position="31"/>
        <end position="40"/>
    </location>
</feature>
<protein>
    <submittedName>
        <fullName evidence="2">Uncharacterized protein</fullName>
    </submittedName>
</protein>
<comment type="caution">
    <text evidence="2">The sequence shown here is derived from an EMBL/GenBank/DDBJ whole genome shotgun (WGS) entry which is preliminary data.</text>
</comment>
<dbReference type="EMBL" id="QXFY01001372">
    <property type="protein sequence ID" value="KAE9319564.1"/>
    <property type="molecule type" value="Genomic_DNA"/>
</dbReference>
<evidence type="ECO:0000313" key="2">
    <source>
        <dbReference type="EMBL" id="KAE9319564.1"/>
    </source>
</evidence>
<dbReference type="AlphaFoldDB" id="A0A6G0R720"/>
<sequence>MHRFSRCSLVCPCACATPSCTPRHSQAQSSFLFSSLHQPSNPMRPKMARASQTPRRGGRAPGP</sequence>
<proteinExistence type="predicted"/>
<evidence type="ECO:0000313" key="3">
    <source>
        <dbReference type="Proteomes" id="UP000486351"/>
    </source>
</evidence>
<accession>A0A6G0R720</accession>